<accession>A0A556A6J9</accession>
<dbReference type="Gene3D" id="3.40.190.150">
    <property type="entry name" value="Bordetella uptake gene, domain 1"/>
    <property type="match status" value="1"/>
</dbReference>
<comment type="caution">
    <text evidence="3">The sequence shown here is derived from an EMBL/GenBank/DDBJ whole genome shotgun (WGS) entry which is preliminary data.</text>
</comment>
<dbReference type="PROSITE" id="PS51318">
    <property type="entry name" value="TAT"/>
    <property type="match status" value="1"/>
</dbReference>
<evidence type="ECO:0000256" key="1">
    <source>
        <dbReference type="ARBA" id="ARBA00006987"/>
    </source>
</evidence>
<name>A0A556A6J9_9BURK</name>
<organism evidence="3 4">
    <name type="scientific">Verticiella sediminum</name>
    <dbReference type="NCBI Taxonomy" id="1247510"/>
    <lineage>
        <taxon>Bacteria</taxon>
        <taxon>Pseudomonadati</taxon>
        <taxon>Pseudomonadota</taxon>
        <taxon>Betaproteobacteria</taxon>
        <taxon>Burkholderiales</taxon>
        <taxon>Alcaligenaceae</taxon>
        <taxon>Verticiella</taxon>
    </lineage>
</organism>
<evidence type="ECO:0000256" key="2">
    <source>
        <dbReference type="SAM" id="SignalP"/>
    </source>
</evidence>
<dbReference type="Gene3D" id="3.40.190.10">
    <property type="entry name" value="Periplasmic binding protein-like II"/>
    <property type="match status" value="1"/>
</dbReference>
<proteinExistence type="inferred from homology"/>
<dbReference type="OrthoDB" id="8678477at2"/>
<reference evidence="3 4" key="1">
    <citation type="submission" date="2019-07" db="EMBL/GenBank/DDBJ databases">
        <title>Qingshengfaniella alkalisoli gen. nov., sp. nov., isolated from saline soil.</title>
        <authorList>
            <person name="Xu L."/>
            <person name="Huang X.-X."/>
            <person name="Sun J.-Q."/>
        </authorList>
    </citation>
    <scope>NUCLEOTIDE SEQUENCE [LARGE SCALE GENOMIC DNA]</scope>
    <source>
        <strain evidence="3 4">DSM 27279</strain>
    </source>
</reference>
<dbReference type="InterPro" id="IPR005064">
    <property type="entry name" value="BUG"/>
</dbReference>
<dbReference type="EMBL" id="VLTJ01000044">
    <property type="protein sequence ID" value="TSH88516.1"/>
    <property type="molecule type" value="Genomic_DNA"/>
</dbReference>
<dbReference type="Proteomes" id="UP000318405">
    <property type="component" value="Unassembled WGS sequence"/>
</dbReference>
<gene>
    <name evidence="3" type="ORF">FOZ76_26955</name>
</gene>
<dbReference type="CDD" id="cd07012">
    <property type="entry name" value="PBP2_Bug_TTT"/>
    <property type="match status" value="1"/>
</dbReference>
<evidence type="ECO:0000313" key="4">
    <source>
        <dbReference type="Proteomes" id="UP000318405"/>
    </source>
</evidence>
<protein>
    <submittedName>
        <fullName evidence="3">Tripartite tricarboxylate transporter substrate binding protein</fullName>
    </submittedName>
</protein>
<dbReference type="InterPro" id="IPR006311">
    <property type="entry name" value="TAT_signal"/>
</dbReference>
<dbReference type="PANTHER" id="PTHR42928">
    <property type="entry name" value="TRICARBOXYLATE-BINDING PROTEIN"/>
    <property type="match status" value="1"/>
</dbReference>
<keyword evidence="4" id="KW-1185">Reference proteome</keyword>
<feature type="signal peptide" evidence="2">
    <location>
        <begin position="1"/>
        <end position="30"/>
    </location>
</feature>
<sequence>MSTLPSRARRRILAACTLAAATVLCGSALAAPAADWPTRPVTLIVPFTAGGPTDIQMRALANAASRITGQPWIVNNQPSVSGTLGPASMAHTAQPDGHTLALITPSVFRLPHLQKVSYDALGDFTYLAGLTAYTQTLTVAQDSRWPSLQAFVDDAQANPGKLTVAAVGTGSLGHISVSRLQRQLGVQVNSVPYKGGSETLAAVLGEAARDPNDLRALENESMPDRFLAAADYQRYARQQFEADRIAVKDLGLALD</sequence>
<dbReference type="Pfam" id="PF03401">
    <property type="entry name" value="TctC"/>
    <property type="match status" value="1"/>
</dbReference>
<evidence type="ECO:0000313" key="3">
    <source>
        <dbReference type="EMBL" id="TSH88516.1"/>
    </source>
</evidence>
<dbReference type="PANTHER" id="PTHR42928:SF5">
    <property type="entry name" value="BLR1237 PROTEIN"/>
    <property type="match status" value="1"/>
</dbReference>
<feature type="chain" id="PRO_5021985933" evidence="2">
    <location>
        <begin position="31"/>
        <end position="255"/>
    </location>
</feature>
<dbReference type="RefSeq" id="WP_143951387.1">
    <property type="nucleotide sequence ID" value="NZ_BAABMB010000002.1"/>
</dbReference>
<dbReference type="AlphaFoldDB" id="A0A556A6J9"/>
<comment type="similarity">
    <text evidence="1">Belongs to the UPF0065 (bug) family.</text>
</comment>
<dbReference type="InterPro" id="IPR042100">
    <property type="entry name" value="Bug_dom1"/>
</dbReference>
<keyword evidence="2" id="KW-0732">Signal</keyword>